<dbReference type="Proteomes" id="UP000198683">
    <property type="component" value="Unassembled WGS sequence"/>
</dbReference>
<dbReference type="EMBL" id="FNFB01000028">
    <property type="protein sequence ID" value="SDL74525.1"/>
    <property type="molecule type" value="Genomic_DNA"/>
</dbReference>
<evidence type="ECO:0000256" key="1">
    <source>
        <dbReference type="SAM" id="Phobius"/>
    </source>
</evidence>
<keyword evidence="1" id="KW-0472">Membrane</keyword>
<accession>A0A1G9MLJ6</accession>
<dbReference type="STRING" id="683260.SAMN05421874_12870"/>
<protein>
    <submittedName>
        <fullName evidence="2">Uncharacterized protein</fullName>
    </submittedName>
</protein>
<dbReference type="RefSeq" id="WP_090772097.1">
    <property type="nucleotide sequence ID" value="NZ_FNFB01000028.1"/>
</dbReference>
<reference evidence="2 3" key="1">
    <citation type="submission" date="2016-10" db="EMBL/GenBank/DDBJ databases">
        <authorList>
            <person name="de Groot N.N."/>
        </authorList>
    </citation>
    <scope>NUCLEOTIDE SEQUENCE [LARGE SCALE GENOMIC DNA]</scope>
    <source>
        <strain evidence="2 3">CGMCC 4.5681</strain>
    </source>
</reference>
<dbReference type="OrthoDB" id="9896187at2"/>
<proteinExistence type="predicted"/>
<evidence type="ECO:0000313" key="2">
    <source>
        <dbReference type="EMBL" id="SDL74525.1"/>
    </source>
</evidence>
<keyword evidence="1" id="KW-0812">Transmembrane</keyword>
<gene>
    <name evidence="2" type="ORF">SAMN05421874_12870</name>
</gene>
<keyword evidence="1" id="KW-1133">Transmembrane helix</keyword>
<keyword evidence="3" id="KW-1185">Reference proteome</keyword>
<evidence type="ECO:0000313" key="3">
    <source>
        <dbReference type="Proteomes" id="UP000198683"/>
    </source>
</evidence>
<organism evidence="2 3">
    <name type="scientific">Nonomuraea maritima</name>
    <dbReference type="NCBI Taxonomy" id="683260"/>
    <lineage>
        <taxon>Bacteria</taxon>
        <taxon>Bacillati</taxon>
        <taxon>Actinomycetota</taxon>
        <taxon>Actinomycetes</taxon>
        <taxon>Streptosporangiales</taxon>
        <taxon>Streptosporangiaceae</taxon>
        <taxon>Nonomuraea</taxon>
    </lineage>
</organism>
<feature type="transmembrane region" description="Helical" evidence="1">
    <location>
        <begin position="27"/>
        <end position="46"/>
    </location>
</feature>
<dbReference type="AlphaFoldDB" id="A0A1G9MLJ6"/>
<sequence>MSRLVAFLVMVAVTCGASWITYQDSKPGGVLIFLVCMVGFVAAPYFRLMGLTKDDDKPRT</sequence>
<name>A0A1G9MLJ6_9ACTN</name>